<dbReference type="GO" id="GO:0042752">
    <property type="term" value="P:regulation of circadian rhythm"/>
    <property type="evidence" value="ECO:0007669"/>
    <property type="project" value="InterPro"/>
</dbReference>
<dbReference type="AlphaFoldDB" id="A0A7J6WBQ2"/>
<dbReference type="InterPro" id="IPR039317">
    <property type="entry name" value="TIC"/>
</dbReference>
<keyword evidence="3" id="KW-1185">Reference proteome</keyword>
<dbReference type="OrthoDB" id="784889at2759"/>
<sequence length="289" mass="31938">MEFVSDSKPMPSDNEMRIEKIELLEKRNVELNCKQDIEESVLQKKNEANVDECESQKMVAGKQTVTTTLDLQIELDKHNKDSGPSNGRRQQIQSQQQLQPQLQHPSRAIRNEPKIEKNAQAASSLSLPMTTIAGWPGGLPPMGSGMGQVRPHQGMTSLDGTPGSSNSVQPPQFPLSQPRPKRCATHYYVARNIYYHQQFQKMNPFWPAAAGSASLYGNKPYNLNVLPPTETAIIGNPLLGSFPGRNLNPLQDKAQVEGTKDKSSVAANFIDSAQRNQMLLQQPAQQAAL</sequence>
<dbReference type="PANTHER" id="PTHR34798:SF2">
    <property type="entry name" value="PROTEIN TIME FOR COFFEE"/>
    <property type="match status" value="1"/>
</dbReference>
<comment type="caution">
    <text evidence="2">The sequence shown here is derived from an EMBL/GenBank/DDBJ whole genome shotgun (WGS) entry which is preliminary data.</text>
</comment>
<feature type="non-terminal residue" evidence="2">
    <location>
        <position position="289"/>
    </location>
</feature>
<feature type="compositionally biased region" description="Low complexity" evidence="1">
    <location>
        <begin position="90"/>
        <end position="105"/>
    </location>
</feature>
<feature type="compositionally biased region" description="Polar residues" evidence="1">
    <location>
        <begin position="154"/>
        <end position="170"/>
    </location>
</feature>
<protein>
    <submittedName>
        <fullName evidence="2">Time for coffee-like</fullName>
    </submittedName>
</protein>
<organism evidence="2 3">
    <name type="scientific">Thalictrum thalictroides</name>
    <name type="common">Rue-anemone</name>
    <name type="synonym">Anemone thalictroides</name>
    <dbReference type="NCBI Taxonomy" id="46969"/>
    <lineage>
        <taxon>Eukaryota</taxon>
        <taxon>Viridiplantae</taxon>
        <taxon>Streptophyta</taxon>
        <taxon>Embryophyta</taxon>
        <taxon>Tracheophyta</taxon>
        <taxon>Spermatophyta</taxon>
        <taxon>Magnoliopsida</taxon>
        <taxon>Ranunculales</taxon>
        <taxon>Ranunculaceae</taxon>
        <taxon>Thalictroideae</taxon>
        <taxon>Thalictrum</taxon>
    </lineage>
</organism>
<name>A0A7J6WBQ2_THATH</name>
<dbReference type="Proteomes" id="UP000554482">
    <property type="component" value="Unassembled WGS sequence"/>
</dbReference>
<evidence type="ECO:0000313" key="2">
    <source>
        <dbReference type="EMBL" id="KAF5194030.1"/>
    </source>
</evidence>
<dbReference type="EMBL" id="JABWDY010019291">
    <property type="protein sequence ID" value="KAF5194030.1"/>
    <property type="molecule type" value="Genomic_DNA"/>
</dbReference>
<accession>A0A7J6WBQ2</accession>
<feature type="region of interest" description="Disordered" evidence="1">
    <location>
        <begin position="77"/>
        <end position="105"/>
    </location>
</feature>
<proteinExistence type="predicted"/>
<feature type="region of interest" description="Disordered" evidence="1">
    <location>
        <begin position="132"/>
        <end position="179"/>
    </location>
</feature>
<evidence type="ECO:0000313" key="3">
    <source>
        <dbReference type="Proteomes" id="UP000554482"/>
    </source>
</evidence>
<evidence type="ECO:0000256" key="1">
    <source>
        <dbReference type="SAM" id="MobiDB-lite"/>
    </source>
</evidence>
<gene>
    <name evidence="2" type="ORF">FRX31_016383</name>
</gene>
<reference evidence="2 3" key="1">
    <citation type="submission" date="2020-06" db="EMBL/GenBank/DDBJ databases">
        <title>Transcriptomic and genomic resources for Thalictrum thalictroides and T. hernandezii: Facilitating candidate gene discovery in an emerging model plant lineage.</title>
        <authorList>
            <person name="Arias T."/>
            <person name="Riano-Pachon D.M."/>
            <person name="Di Stilio V.S."/>
        </authorList>
    </citation>
    <scope>NUCLEOTIDE SEQUENCE [LARGE SCALE GENOMIC DNA]</scope>
    <source>
        <strain evidence="3">cv. WT478/WT964</strain>
        <tissue evidence="2">Leaves</tissue>
    </source>
</reference>
<dbReference type="GO" id="GO:0005634">
    <property type="term" value="C:nucleus"/>
    <property type="evidence" value="ECO:0007669"/>
    <property type="project" value="TreeGrafter"/>
</dbReference>
<dbReference type="PANTHER" id="PTHR34798">
    <property type="entry name" value="PROTEIN TIME FOR COFFEE"/>
    <property type="match status" value="1"/>
</dbReference>